<dbReference type="Pfam" id="PF02096">
    <property type="entry name" value="60KD_IMP"/>
    <property type="match status" value="1"/>
</dbReference>
<feature type="transmembrane region" description="Helical" evidence="10">
    <location>
        <begin position="141"/>
        <end position="163"/>
    </location>
</feature>
<evidence type="ECO:0000256" key="10">
    <source>
        <dbReference type="SAM" id="Phobius"/>
    </source>
</evidence>
<dbReference type="InterPro" id="IPR028055">
    <property type="entry name" value="YidC/Oxa/ALB_C"/>
</dbReference>
<evidence type="ECO:0000256" key="6">
    <source>
        <dbReference type="ARBA" id="ARBA00022989"/>
    </source>
</evidence>
<keyword evidence="2" id="KW-0813">Transport</keyword>
<keyword evidence="4 9" id="KW-0812">Transmembrane</keyword>
<evidence type="ECO:0000256" key="4">
    <source>
        <dbReference type="ARBA" id="ARBA00022692"/>
    </source>
</evidence>
<protein>
    <recommendedName>
        <fullName evidence="11">Membrane insertase YidC/Oxa/ALB C-terminal domain-containing protein</fullName>
    </recommendedName>
</protein>
<keyword evidence="6 10" id="KW-1133">Transmembrane helix</keyword>
<accession>A0A1G2D8E0</accession>
<dbReference type="STRING" id="1798661.A3D65_05450"/>
<evidence type="ECO:0000313" key="13">
    <source>
        <dbReference type="Proteomes" id="UP000177996"/>
    </source>
</evidence>
<dbReference type="Proteomes" id="UP000177996">
    <property type="component" value="Unassembled WGS sequence"/>
</dbReference>
<evidence type="ECO:0000259" key="11">
    <source>
        <dbReference type="Pfam" id="PF02096"/>
    </source>
</evidence>
<evidence type="ECO:0000313" key="12">
    <source>
        <dbReference type="EMBL" id="OGZ09742.1"/>
    </source>
</evidence>
<evidence type="ECO:0000256" key="1">
    <source>
        <dbReference type="ARBA" id="ARBA00004651"/>
    </source>
</evidence>
<comment type="subcellular location">
    <subcellularLocation>
        <location evidence="1">Cell membrane</location>
        <topology evidence="1">Multi-pass membrane protein</topology>
    </subcellularLocation>
    <subcellularLocation>
        <location evidence="9">Membrane</location>
        <topology evidence="9">Multi-pass membrane protein</topology>
    </subcellularLocation>
</comment>
<feature type="transmembrane region" description="Helical" evidence="10">
    <location>
        <begin position="91"/>
        <end position="115"/>
    </location>
</feature>
<dbReference type="PANTHER" id="PTHR12428">
    <property type="entry name" value="OXA1"/>
    <property type="match status" value="1"/>
</dbReference>
<gene>
    <name evidence="12" type="ORF">A3D65_05450</name>
</gene>
<comment type="caution">
    <text evidence="12">The sequence shown here is derived from an EMBL/GenBank/DDBJ whole genome shotgun (WGS) entry which is preliminary data.</text>
</comment>
<feature type="transmembrane region" description="Helical" evidence="10">
    <location>
        <begin position="13"/>
        <end position="40"/>
    </location>
</feature>
<dbReference type="PANTHER" id="PTHR12428:SF65">
    <property type="entry name" value="CYTOCHROME C OXIDASE ASSEMBLY PROTEIN COX18, MITOCHONDRIAL"/>
    <property type="match status" value="1"/>
</dbReference>
<feature type="domain" description="Membrane insertase YidC/Oxa/ALB C-terminal" evidence="11">
    <location>
        <begin position="30"/>
        <end position="234"/>
    </location>
</feature>
<dbReference type="NCBIfam" id="TIGR03592">
    <property type="entry name" value="yidC_oxa1_cterm"/>
    <property type="match status" value="1"/>
</dbReference>
<feature type="transmembrane region" description="Helical" evidence="10">
    <location>
        <begin position="199"/>
        <end position="220"/>
    </location>
</feature>
<evidence type="ECO:0000256" key="9">
    <source>
        <dbReference type="RuleBase" id="RU003945"/>
    </source>
</evidence>
<evidence type="ECO:0000256" key="2">
    <source>
        <dbReference type="ARBA" id="ARBA00022448"/>
    </source>
</evidence>
<keyword evidence="8" id="KW-0143">Chaperone</keyword>
<proteinExistence type="inferred from homology"/>
<dbReference type="GO" id="GO:0051205">
    <property type="term" value="P:protein insertion into membrane"/>
    <property type="evidence" value="ECO:0007669"/>
    <property type="project" value="TreeGrafter"/>
</dbReference>
<dbReference type="GO" id="GO:0015031">
    <property type="term" value="P:protein transport"/>
    <property type="evidence" value="ECO:0007669"/>
    <property type="project" value="UniProtKB-KW"/>
</dbReference>
<keyword evidence="7 10" id="KW-0472">Membrane</keyword>
<dbReference type="AlphaFoldDB" id="A0A1G2D8E0"/>
<keyword evidence="5" id="KW-0653">Protein transport</keyword>
<evidence type="ECO:0000256" key="7">
    <source>
        <dbReference type="ARBA" id="ARBA00023136"/>
    </source>
</evidence>
<evidence type="ECO:0000256" key="3">
    <source>
        <dbReference type="ARBA" id="ARBA00022475"/>
    </source>
</evidence>
<evidence type="ECO:0000256" key="5">
    <source>
        <dbReference type="ARBA" id="ARBA00022927"/>
    </source>
</evidence>
<dbReference type="GO" id="GO:0005886">
    <property type="term" value="C:plasma membrane"/>
    <property type="evidence" value="ECO:0007669"/>
    <property type="project" value="UniProtKB-SubCell"/>
</dbReference>
<name>A0A1G2D8E0_9BACT</name>
<dbReference type="GO" id="GO:0032977">
    <property type="term" value="F:membrane insertase activity"/>
    <property type="evidence" value="ECO:0007669"/>
    <property type="project" value="InterPro"/>
</dbReference>
<sequence>MIALWNSFIYDPLYNALILLVGILPGHSVGGAIILLTVVVKTVLYPLTGKSIRAQRAMKELEPDLKRIREEYKNDRQGQSKKMMELYQEQGVSPFSGCLPVLIQIPIILALYWVFFKGLAVVNTEILYGFVSAPETLDMHFLFFDLAAKSALLAGLAALSQYFQTDLSLGRQTPPVPTQGAKPTFQEDFAKSMQVQMRYVLPVMIGVIAYTTSAAVALYWTTSNILSIAQELQMRWAKKQP</sequence>
<comment type="similarity">
    <text evidence="9">Belongs to the OXA1/ALB3/YidC family.</text>
</comment>
<dbReference type="CDD" id="cd20070">
    <property type="entry name" value="5TM_YidC_Alb3"/>
    <property type="match status" value="1"/>
</dbReference>
<dbReference type="InterPro" id="IPR001708">
    <property type="entry name" value="YidC/ALB3/OXA1/COX18"/>
</dbReference>
<evidence type="ECO:0000256" key="8">
    <source>
        <dbReference type="ARBA" id="ARBA00023186"/>
    </source>
</evidence>
<dbReference type="InterPro" id="IPR047196">
    <property type="entry name" value="YidC_ALB_C"/>
</dbReference>
<dbReference type="EMBL" id="MHLL01000016">
    <property type="protein sequence ID" value="OGZ09742.1"/>
    <property type="molecule type" value="Genomic_DNA"/>
</dbReference>
<organism evidence="12 13">
    <name type="scientific">Candidatus Lloydbacteria bacterium RIFCSPHIGHO2_02_FULL_50_13</name>
    <dbReference type="NCBI Taxonomy" id="1798661"/>
    <lineage>
        <taxon>Bacteria</taxon>
        <taxon>Candidatus Lloydiibacteriota</taxon>
    </lineage>
</organism>
<keyword evidence="3" id="KW-1003">Cell membrane</keyword>
<reference evidence="12 13" key="1">
    <citation type="journal article" date="2016" name="Nat. Commun.">
        <title>Thousands of microbial genomes shed light on interconnected biogeochemical processes in an aquifer system.</title>
        <authorList>
            <person name="Anantharaman K."/>
            <person name="Brown C.T."/>
            <person name="Hug L.A."/>
            <person name="Sharon I."/>
            <person name="Castelle C.J."/>
            <person name="Probst A.J."/>
            <person name="Thomas B.C."/>
            <person name="Singh A."/>
            <person name="Wilkins M.J."/>
            <person name="Karaoz U."/>
            <person name="Brodie E.L."/>
            <person name="Williams K.H."/>
            <person name="Hubbard S.S."/>
            <person name="Banfield J.F."/>
        </authorList>
    </citation>
    <scope>NUCLEOTIDE SEQUENCE [LARGE SCALE GENOMIC DNA]</scope>
</reference>